<dbReference type="GO" id="GO:0004497">
    <property type="term" value="F:monooxygenase activity"/>
    <property type="evidence" value="ECO:0007669"/>
    <property type="project" value="UniProtKB-KW"/>
</dbReference>
<dbReference type="GeneID" id="85322236"/>
<dbReference type="Proteomes" id="UP001172101">
    <property type="component" value="Unassembled WGS sequence"/>
</dbReference>
<dbReference type="InterPro" id="IPR036188">
    <property type="entry name" value="FAD/NAD-bd_sf"/>
</dbReference>
<evidence type="ECO:0000256" key="1">
    <source>
        <dbReference type="ARBA" id="ARBA00005706"/>
    </source>
</evidence>
<evidence type="ECO:0000256" key="2">
    <source>
        <dbReference type="ARBA" id="ARBA00023002"/>
    </source>
</evidence>
<keyword evidence="3" id="KW-0503">Monooxygenase</keyword>
<protein>
    <recommendedName>
        <fullName evidence="6">Tryptophan 2-halogenase</fullName>
    </recommendedName>
</protein>
<name>A0AA39ZQR3_9PEZI</name>
<dbReference type="PRINTS" id="PR00420">
    <property type="entry name" value="RNGMNOXGNASE"/>
</dbReference>
<comment type="caution">
    <text evidence="4">The sequence shown here is derived from an EMBL/GenBank/DDBJ whole genome shotgun (WGS) entry which is preliminary data.</text>
</comment>
<dbReference type="AlphaFoldDB" id="A0AA39ZQR3"/>
<comment type="similarity">
    <text evidence="1">Belongs to the flavin-dependent halogenase family.</text>
</comment>
<gene>
    <name evidence="4" type="ORF">B0T26DRAFT_659628</name>
</gene>
<dbReference type="Pfam" id="PF04820">
    <property type="entry name" value="Trp_halogenase"/>
    <property type="match status" value="2"/>
</dbReference>
<reference evidence="4" key="1">
    <citation type="submission" date="2023-06" db="EMBL/GenBank/DDBJ databases">
        <title>Genome-scale phylogeny and comparative genomics of the fungal order Sordariales.</title>
        <authorList>
            <consortium name="Lawrence Berkeley National Laboratory"/>
            <person name="Hensen N."/>
            <person name="Bonometti L."/>
            <person name="Westerberg I."/>
            <person name="Brannstrom I.O."/>
            <person name="Guillou S."/>
            <person name="Cros-Aarteil S."/>
            <person name="Calhoun S."/>
            <person name="Haridas S."/>
            <person name="Kuo A."/>
            <person name="Mondo S."/>
            <person name="Pangilinan J."/>
            <person name="Riley R."/>
            <person name="LaButti K."/>
            <person name="Andreopoulos B."/>
            <person name="Lipzen A."/>
            <person name="Chen C."/>
            <person name="Yanf M."/>
            <person name="Daum C."/>
            <person name="Ng V."/>
            <person name="Clum A."/>
            <person name="Steindorff A."/>
            <person name="Ohm R."/>
            <person name="Martin F."/>
            <person name="Silar P."/>
            <person name="Natvig D."/>
            <person name="Lalanne C."/>
            <person name="Gautier V."/>
            <person name="Ament-velasquez S.L."/>
            <person name="Kruys A."/>
            <person name="Hutchinson M.I."/>
            <person name="Powell A.J."/>
            <person name="Barry K."/>
            <person name="Miller A.N."/>
            <person name="Grigoriev I.V."/>
            <person name="Debuchy R."/>
            <person name="Gladieux P."/>
            <person name="Thoren M.H."/>
            <person name="Johannesson H."/>
        </authorList>
    </citation>
    <scope>NUCLEOTIDE SEQUENCE</scope>
    <source>
        <strain evidence="4">SMH2392-1A</strain>
    </source>
</reference>
<dbReference type="RefSeq" id="XP_060289629.1">
    <property type="nucleotide sequence ID" value="XM_060438966.1"/>
</dbReference>
<evidence type="ECO:0000313" key="4">
    <source>
        <dbReference type="EMBL" id="KAK0701965.1"/>
    </source>
</evidence>
<dbReference type="SUPFAM" id="SSF51905">
    <property type="entry name" value="FAD/NAD(P)-binding domain"/>
    <property type="match status" value="1"/>
</dbReference>
<evidence type="ECO:0008006" key="6">
    <source>
        <dbReference type="Google" id="ProtNLM"/>
    </source>
</evidence>
<evidence type="ECO:0000313" key="5">
    <source>
        <dbReference type="Proteomes" id="UP001172101"/>
    </source>
</evidence>
<keyword evidence="2" id="KW-0560">Oxidoreductase</keyword>
<accession>A0AA39ZQR3</accession>
<dbReference type="Gene3D" id="3.50.50.60">
    <property type="entry name" value="FAD/NAD(P)-binding domain"/>
    <property type="match status" value="1"/>
</dbReference>
<dbReference type="PANTHER" id="PTHR43747">
    <property type="entry name" value="FAD-BINDING PROTEIN"/>
    <property type="match status" value="1"/>
</dbReference>
<organism evidence="4 5">
    <name type="scientific">Lasiosphaeria miniovina</name>
    <dbReference type="NCBI Taxonomy" id="1954250"/>
    <lineage>
        <taxon>Eukaryota</taxon>
        <taxon>Fungi</taxon>
        <taxon>Dikarya</taxon>
        <taxon>Ascomycota</taxon>
        <taxon>Pezizomycotina</taxon>
        <taxon>Sordariomycetes</taxon>
        <taxon>Sordariomycetidae</taxon>
        <taxon>Sordariales</taxon>
        <taxon>Lasiosphaeriaceae</taxon>
        <taxon>Lasiosphaeria</taxon>
    </lineage>
</organism>
<sequence>MSIPASCTVLVVGGGPGGSYAASALAREGVDVVVLEADTFPRYHIGESLLASVRYFLRFVELDKKFDGYGFTRKNGAAFKLNNKREAYTNFIAANGPNGYSWNVIRAESDKLMLDYAGESGARVFQGVKVDSIIFDSAADFPLDDKVGNPGRPVAATWARKSDGTSGAIKFDYVVDASGRNGIISTKHLKNRKFNQALKNVANWSYWKDAETYAPGTDMEGSPFFEALTVDASGWCWAIPLHDGTLSVGVVMRQDLSLARKQALGSPSMEEFYRGCLTLCPMIHERLAGAELVSNIKAASDWSYSASSYAGPNFRIVGDAGCFIDPYFSSGVHLAVASALSAAMTIQAARRGDCGEFEAAKWHSEKVAEGYTRFLLVVMTTLRQIRKGTEPVLSDFDEDGFDKAFGFFQPVIQGLADADVGGKLTQGRVSDTVAFCLNAYNDITPEARQAVLDKLERVRAADRQAETKEDLEQLDQDELRILRTIRARQMLRTEDSMNMDNFSADAINGFVPRLARGSLGLSRAGGPGAAPGAYKESLFDLKWSVSGDKDDYKVQKEAAEVPAEA</sequence>
<evidence type="ECO:0000256" key="3">
    <source>
        <dbReference type="ARBA" id="ARBA00023033"/>
    </source>
</evidence>
<dbReference type="PANTHER" id="PTHR43747:SF5">
    <property type="entry name" value="FAD-BINDING DOMAIN-CONTAINING PROTEIN"/>
    <property type="match status" value="1"/>
</dbReference>
<proteinExistence type="inferred from homology"/>
<keyword evidence="5" id="KW-1185">Reference proteome</keyword>
<dbReference type="InterPro" id="IPR050816">
    <property type="entry name" value="Flavin-dep_Halogenase_NPB"/>
</dbReference>
<dbReference type="InterPro" id="IPR006905">
    <property type="entry name" value="Flavin_halogenase"/>
</dbReference>
<dbReference type="EMBL" id="JAUIRO010000009">
    <property type="protein sequence ID" value="KAK0701965.1"/>
    <property type="molecule type" value="Genomic_DNA"/>
</dbReference>